<name>A0A974BQW0_XENLA</name>
<protein>
    <submittedName>
        <fullName evidence="1">Uncharacterized protein</fullName>
    </submittedName>
</protein>
<accession>A0A974BQW0</accession>
<evidence type="ECO:0000313" key="1">
    <source>
        <dbReference type="EMBL" id="OCT56483.1"/>
    </source>
</evidence>
<proteinExistence type="predicted"/>
<dbReference type="EMBL" id="KV467273">
    <property type="protein sequence ID" value="OCT56483.1"/>
    <property type="molecule type" value="Genomic_DNA"/>
</dbReference>
<reference evidence="1" key="1">
    <citation type="submission" date="2016-05" db="EMBL/GenBank/DDBJ databases">
        <title>WGS assembly of Xenopus laevis.</title>
        <authorList>
            <person name="Session A."/>
            <person name="Uno Y."/>
            <person name="Kwon T."/>
            <person name="Chapman J."/>
            <person name="Toyoda A."/>
            <person name="Takahashi S."/>
            <person name="Fukui A."/>
            <person name="Hikosaka A."/>
            <person name="Putnam N."/>
            <person name="Stites J."/>
            <person name="Van Heeringen S."/>
            <person name="Quigley I."/>
            <person name="Heinz S."/>
            <person name="Hellsten U."/>
            <person name="Lyons J."/>
            <person name="Suzuki A."/>
            <person name="Kondo M."/>
            <person name="Ogino H."/>
            <person name="Ochi H."/>
            <person name="Bogdanovic O."/>
            <person name="Lister R."/>
            <person name="Georgiou G."/>
            <person name="Paranjpe S."/>
            <person name="Van Kruijsbergen I."/>
            <person name="Mozaffari S."/>
            <person name="Shu S."/>
            <person name="Schmutz J."/>
            <person name="Jenkins J."/>
            <person name="Grimwood J."/>
            <person name="Carlson J."/>
            <person name="Mitros T."/>
            <person name="Simakov O."/>
            <person name="Heald R."/>
            <person name="Miller K."/>
            <person name="Haudenschild C."/>
            <person name="Kuroki Y."/>
            <person name="Tanaka T."/>
            <person name="Michiue T."/>
            <person name="Watanabe M."/>
            <person name="Kinoshita T."/>
            <person name="Ohta Y."/>
            <person name="Mawaribuchi S."/>
            <person name="Suzuki Y."/>
            <person name="Haramoto Y."/>
            <person name="Yamamoto T."/>
            <person name="Takagi C."/>
            <person name="Kitzman J."/>
            <person name="Shendure J."/>
            <person name="Nakayama T."/>
            <person name="Izutsu Y."/>
            <person name="Robert J."/>
            <person name="Dichmann D."/>
            <person name="Flajnik M."/>
            <person name="Houston D."/>
            <person name="Marcotte E."/>
            <person name="Wallingford J."/>
            <person name="Ito Y."/>
            <person name="Asashima M."/>
            <person name="Ueno N."/>
            <person name="Matsuda Y."/>
            <person name="Jan Veenstra G."/>
            <person name="Fujiyama A."/>
            <person name="Harland R."/>
            <person name="Taira M."/>
            <person name="Rokhsar D.S."/>
        </authorList>
    </citation>
    <scope>NUCLEOTIDE SEQUENCE</scope>
    <source>
        <strain evidence="1">J</strain>
        <tissue evidence="1">Blood</tissue>
    </source>
</reference>
<sequence>MVPYFVLYNIPYLTINNMHTIFLKTPYLLYLFSCQHKFFLSSGCMGSIVKISTYTADIWFEFQNRNSSILEETVAC</sequence>
<dbReference type="AlphaFoldDB" id="A0A974BQW0"/>
<dbReference type="Proteomes" id="UP000694892">
    <property type="component" value="Unassembled WGS sequence"/>
</dbReference>
<gene>
    <name evidence="1" type="ORF">XELAEV_18000040mg</name>
</gene>
<organism evidence="1">
    <name type="scientific">Xenopus laevis</name>
    <name type="common">African clawed frog</name>
    <dbReference type="NCBI Taxonomy" id="8355"/>
    <lineage>
        <taxon>Eukaryota</taxon>
        <taxon>Metazoa</taxon>
        <taxon>Chordata</taxon>
        <taxon>Craniata</taxon>
        <taxon>Vertebrata</taxon>
        <taxon>Euteleostomi</taxon>
        <taxon>Amphibia</taxon>
        <taxon>Batrachia</taxon>
        <taxon>Anura</taxon>
        <taxon>Pipoidea</taxon>
        <taxon>Pipidae</taxon>
        <taxon>Xenopodinae</taxon>
        <taxon>Xenopus</taxon>
        <taxon>Xenopus</taxon>
    </lineage>
</organism>